<evidence type="ECO:0000256" key="4">
    <source>
        <dbReference type="ARBA" id="ARBA00022832"/>
    </source>
</evidence>
<dbReference type="InterPro" id="IPR001882">
    <property type="entry name" value="Biotin_BS"/>
</dbReference>
<dbReference type="RefSeq" id="WP_012860643.1">
    <property type="nucleotide sequence ID" value="NC_013517.1"/>
</dbReference>
<dbReference type="Gene3D" id="2.40.50.100">
    <property type="match status" value="1"/>
</dbReference>
<dbReference type="FunFam" id="2.40.50.100:FF:000003">
    <property type="entry name" value="Acetyl-CoA carboxylase biotin carboxyl carrier protein"/>
    <property type="match status" value="1"/>
</dbReference>
<reference evidence="11" key="1">
    <citation type="submission" date="2009-09" db="EMBL/GenBank/DDBJ databases">
        <title>The complete chromosome of Sebaldella termitidis ATCC 33386.</title>
        <authorList>
            <consortium name="US DOE Joint Genome Institute (JGI-PGF)"/>
            <person name="Lucas S."/>
            <person name="Copeland A."/>
            <person name="Lapidus A."/>
            <person name="Glavina del Rio T."/>
            <person name="Dalin E."/>
            <person name="Tice H."/>
            <person name="Bruce D."/>
            <person name="Goodwin L."/>
            <person name="Pitluck S."/>
            <person name="Kyrpides N."/>
            <person name="Mavromatis K."/>
            <person name="Ivanova N."/>
            <person name="Mikhailova N."/>
            <person name="Sims D."/>
            <person name="Meincke L."/>
            <person name="Brettin T."/>
            <person name="Detter J.C."/>
            <person name="Han C."/>
            <person name="Larimer F."/>
            <person name="Land M."/>
            <person name="Hauser L."/>
            <person name="Markowitz V."/>
            <person name="Cheng J.F."/>
            <person name="Hugenholtz P."/>
            <person name="Woyke T."/>
            <person name="Wu D."/>
            <person name="Eisen J.A."/>
        </authorList>
    </citation>
    <scope>NUCLEOTIDE SEQUENCE [LARGE SCALE GENOMIC DNA]</scope>
    <source>
        <strain evidence="11">ATCC 33386 / NCTC 11300</strain>
    </source>
</reference>
<dbReference type="Proteomes" id="UP000000845">
    <property type="component" value="Chromosome"/>
</dbReference>
<dbReference type="UniPathway" id="UPA00094"/>
<organism evidence="10 11">
    <name type="scientific">Sebaldella termitidis (strain ATCC 33386 / NCTC 11300)</name>
    <dbReference type="NCBI Taxonomy" id="526218"/>
    <lineage>
        <taxon>Bacteria</taxon>
        <taxon>Fusobacteriati</taxon>
        <taxon>Fusobacteriota</taxon>
        <taxon>Fusobacteriia</taxon>
        <taxon>Fusobacteriales</taxon>
        <taxon>Leptotrichiaceae</taxon>
        <taxon>Sebaldella</taxon>
    </lineage>
</organism>
<dbReference type="eggNOG" id="COG0511">
    <property type="taxonomic scope" value="Bacteria"/>
</dbReference>
<evidence type="ECO:0000256" key="6">
    <source>
        <dbReference type="ARBA" id="ARBA00023160"/>
    </source>
</evidence>
<evidence type="ECO:0000256" key="2">
    <source>
        <dbReference type="ARBA" id="ARBA00017562"/>
    </source>
</evidence>
<evidence type="ECO:0000256" key="5">
    <source>
        <dbReference type="ARBA" id="ARBA00023098"/>
    </source>
</evidence>
<dbReference type="PRINTS" id="PR01071">
    <property type="entry name" value="ACOABIOTINCC"/>
</dbReference>
<evidence type="ECO:0000256" key="3">
    <source>
        <dbReference type="ARBA" id="ARBA00022516"/>
    </source>
</evidence>
<dbReference type="AlphaFoldDB" id="D1AH13"/>
<keyword evidence="6 8" id="KW-0275">Fatty acid biosynthesis</keyword>
<evidence type="ECO:0000256" key="1">
    <source>
        <dbReference type="ARBA" id="ARBA00005194"/>
    </source>
</evidence>
<dbReference type="Pfam" id="PF00364">
    <property type="entry name" value="Biotin_lipoyl"/>
    <property type="match status" value="1"/>
</dbReference>
<comment type="function">
    <text evidence="8">This protein is a component of the acetyl coenzyme A carboxylase complex; first, biotin carboxylase catalyzes the carboxylation of the carrier protein and then the transcarboxylase transfers the carboxyl group to form malonyl-CoA.</text>
</comment>
<feature type="domain" description="Lipoyl-binding" evidence="9">
    <location>
        <begin position="71"/>
        <end position="154"/>
    </location>
</feature>
<accession>D1AH13</accession>
<comment type="pathway">
    <text evidence="1 8">Lipid metabolism; fatty acid biosynthesis.</text>
</comment>
<keyword evidence="7 8" id="KW-0092">Biotin</keyword>
<dbReference type="GO" id="GO:0003989">
    <property type="term" value="F:acetyl-CoA carboxylase activity"/>
    <property type="evidence" value="ECO:0007669"/>
    <property type="project" value="InterPro"/>
</dbReference>
<dbReference type="InterPro" id="IPR000089">
    <property type="entry name" value="Biotin_lipoyl"/>
</dbReference>
<keyword evidence="11" id="KW-1185">Reference proteome</keyword>
<evidence type="ECO:0000259" key="9">
    <source>
        <dbReference type="PROSITE" id="PS50968"/>
    </source>
</evidence>
<keyword evidence="5 8" id="KW-0443">Lipid metabolism</keyword>
<name>D1AH13_SEBTE</name>
<protein>
    <recommendedName>
        <fullName evidence="2 8">Biotin carboxyl carrier protein of acetyl-CoA carboxylase</fullName>
    </recommendedName>
</protein>
<dbReference type="PROSITE" id="PS00188">
    <property type="entry name" value="BIOTIN"/>
    <property type="match status" value="1"/>
</dbReference>
<evidence type="ECO:0000256" key="7">
    <source>
        <dbReference type="ARBA" id="ARBA00023267"/>
    </source>
</evidence>
<dbReference type="HOGENOM" id="CLU_016733_3_2_0"/>
<dbReference type="PANTHER" id="PTHR45266:SF3">
    <property type="entry name" value="OXALOACETATE DECARBOXYLASE ALPHA CHAIN"/>
    <property type="match status" value="1"/>
</dbReference>
<evidence type="ECO:0000256" key="8">
    <source>
        <dbReference type="RuleBase" id="RU364072"/>
    </source>
</evidence>
<dbReference type="CDD" id="cd06850">
    <property type="entry name" value="biotinyl_domain"/>
    <property type="match status" value="1"/>
</dbReference>
<reference evidence="10 11" key="2">
    <citation type="journal article" date="2010" name="Stand. Genomic Sci.">
        <title>Complete genome sequence of Sebaldella termitidis type strain (NCTC 11300).</title>
        <authorList>
            <person name="Harmon-Smith M."/>
            <person name="Celia L."/>
            <person name="Chertkov O."/>
            <person name="Lapidus A."/>
            <person name="Copeland A."/>
            <person name="Glavina Del Rio T."/>
            <person name="Nolan M."/>
            <person name="Lucas S."/>
            <person name="Tice H."/>
            <person name="Cheng J.F."/>
            <person name="Han C."/>
            <person name="Detter J.C."/>
            <person name="Bruce D."/>
            <person name="Goodwin L."/>
            <person name="Pitluck S."/>
            <person name="Pati A."/>
            <person name="Liolios K."/>
            <person name="Ivanova N."/>
            <person name="Mavromatis K."/>
            <person name="Mikhailova N."/>
            <person name="Chen A."/>
            <person name="Palaniappan K."/>
            <person name="Land M."/>
            <person name="Hauser L."/>
            <person name="Chang Y.J."/>
            <person name="Jeffries C.D."/>
            <person name="Brettin T."/>
            <person name="Goker M."/>
            <person name="Beck B."/>
            <person name="Bristow J."/>
            <person name="Eisen J.A."/>
            <person name="Markowitz V."/>
            <person name="Hugenholtz P."/>
            <person name="Kyrpides N.C."/>
            <person name="Klenk H.P."/>
            <person name="Chen F."/>
        </authorList>
    </citation>
    <scope>NUCLEOTIDE SEQUENCE [LARGE SCALE GENOMIC DNA]</scope>
    <source>
        <strain evidence="11">ATCC 33386 / NCTC 11300</strain>
    </source>
</reference>
<dbReference type="InterPro" id="IPR050709">
    <property type="entry name" value="Biotin_Carboxyl_Carrier/Decarb"/>
</dbReference>
<gene>
    <name evidence="10" type="ordered locus">Sterm_1179</name>
</gene>
<dbReference type="GO" id="GO:0006633">
    <property type="term" value="P:fatty acid biosynthetic process"/>
    <property type="evidence" value="ECO:0007669"/>
    <property type="project" value="UniProtKB-UniPathway"/>
</dbReference>
<evidence type="ECO:0000313" key="10">
    <source>
        <dbReference type="EMBL" id="ACZ08047.1"/>
    </source>
</evidence>
<dbReference type="InterPro" id="IPR011053">
    <property type="entry name" value="Single_hybrid_motif"/>
</dbReference>
<dbReference type="KEGG" id="str:Sterm_1179"/>
<dbReference type="STRING" id="526218.Sterm_1179"/>
<evidence type="ECO:0000313" key="11">
    <source>
        <dbReference type="Proteomes" id="UP000000845"/>
    </source>
</evidence>
<dbReference type="PANTHER" id="PTHR45266">
    <property type="entry name" value="OXALOACETATE DECARBOXYLASE ALPHA CHAIN"/>
    <property type="match status" value="1"/>
</dbReference>
<keyword evidence="4 8" id="KW-0276">Fatty acid metabolism</keyword>
<dbReference type="PROSITE" id="PS50968">
    <property type="entry name" value="BIOTINYL_LIPOYL"/>
    <property type="match status" value="1"/>
</dbReference>
<keyword evidence="3 8" id="KW-0444">Lipid biosynthesis</keyword>
<sequence>MKDKVKLIKELAKSINTYEVDSVEYENEDFKVKIKKNLEEKVVYAAVNESQAIQNAQPVTVSNIESIEAKPAEEEISGTKIESPMVGTFYEAPSPSSPPYVKEGDKVSEGDTLCIVEAMKLMNEIKASASGTIKKIYAKDGMTIKKGDVLMIIE</sequence>
<dbReference type="SUPFAM" id="SSF51230">
    <property type="entry name" value="Single hybrid motif"/>
    <property type="match status" value="1"/>
</dbReference>
<dbReference type="GO" id="GO:0009317">
    <property type="term" value="C:acetyl-CoA carboxylase complex"/>
    <property type="evidence" value="ECO:0007669"/>
    <property type="project" value="InterPro"/>
</dbReference>
<proteinExistence type="predicted"/>
<dbReference type="NCBIfam" id="TIGR00531">
    <property type="entry name" value="BCCP"/>
    <property type="match status" value="1"/>
</dbReference>
<dbReference type="EMBL" id="CP001739">
    <property type="protein sequence ID" value="ACZ08047.1"/>
    <property type="molecule type" value="Genomic_DNA"/>
</dbReference>
<dbReference type="InterPro" id="IPR001249">
    <property type="entry name" value="AcCoA_biotinCC"/>
</dbReference>